<accession>A0A426Z377</accession>
<reference evidence="1 2" key="1">
    <citation type="journal article" date="2014" name="Agronomy (Basel)">
        <title>A Draft Genome Sequence for Ensete ventricosum, the Drought-Tolerant Tree Against Hunger.</title>
        <authorList>
            <person name="Harrison J."/>
            <person name="Moore K.A."/>
            <person name="Paszkiewicz K."/>
            <person name="Jones T."/>
            <person name="Grant M."/>
            <person name="Ambacheew D."/>
            <person name="Muzemil S."/>
            <person name="Studholme D.J."/>
        </authorList>
    </citation>
    <scope>NUCLEOTIDE SEQUENCE [LARGE SCALE GENOMIC DNA]</scope>
</reference>
<evidence type="ECO:0000313" key="2">
    <source>
        <dbReference type="Proteomes" id="UP000287651"/>
    </source>
</evidence>
<dbReference type="EMBL" id="AMZH03008690">
    <property type="protein sequence ID" value="RRT58430.1"/>
    <property type="molecule type" value="Genomic_DNA"/>
</dbReference>
<proteinExistence type="predicted"/>
<protein>
    <submittedName>
        <fullName evidence="1">Uncharacterized protein</fullName>
    </submittedName>
</protein>
<sequence length="72" mass="8274">MDDAPHLYPPSCFPLSSSLYVWLRRRIIWESKEGRLLPSFHLSSHLLASNFLVWTQNCCGSVNHLLTLSPFS</sequence>
<organism evidence="1 2">
    <name type="scientific">Ensete ventricosum</name>
    <name type="common">Abyssinian banana</name>
    <name type="synonym">Musa ensete</name>
    <dbReference type="NCBI Taxonomy" id="4639"/>
    <lineage>
        <taxon>Eukaryota</taxon>
        <taxon>Viridiplantae</taxon>
        <taxon>Streptophyta</taxon>
        <taxon>Embryophyta</taxon>
        <taxon>Tracheophyta</taxon>
        <taxon>Spermatophyta</taxon>
        <taxon>Magnoliopsida</taxon>
        <taxon>Liliopsida</taxon>
        <taxon>Zingiberales</taxon>
        <taxon>Musaceae</taxon>
        <taxon>Ensete</taxon>
    </lineage>
</organism>
<dbReference type="AlphaFoldDB" id="A0A426Z377"/>
<gene>
    <name evidence="1" type="ORF">B296_00043286</name>
</gene>
<name>A0A426Z377_ENSVE</name>
<evidence type="ECO:0000313" key="1">
    <source>
        <dbReference type="EMBL" id="RRT58430.1"/>
    </source>
</evidence>
<dbReference type="Proteomes" id="UP000287651">
    <property type="component" value="Unassembled WGS sequence"/>
</dbReference>
<comment type="caution">
    <text evidence="1">The sequence shown here is derived from an EMBL/GenBank/DDBJ whole genome shotgun (WGS) entry which is preliminary data.</text>
</comment>